<proteinExistence type="predicted"/>
<comment type="subcellular location">
    <subcellularLocation>
        <location evidence="1 2 3">Nucleus</location>
    </subcellularLocation>
</comment>
<dbReference type="AlphaFoldDB" id="A0AAW2URH7"/>
<protein>
    <submittedName>
        <fullName evidence="6">Homeobox-DDT domain protein RLT1</fullName>
    </submittedName>
</protein>
<feature type="DNA-binding region" description="Homeobox" evidence="2">
    <location>
        <begin position="26"/>
        <end position="85"/>
    </location>
</feature>
<evidence type="ECO:0000256" key="4">
    <source>
        <dbReference type="SAM" id="MobiDB-lite"/>
    </source>
</evidence>
<evidence type="ECO:0000256" key="3">
    <source>
        <dbReference type="RuleBase" id="RU000682"/>
    </source>
</evidence>
<accession>A0AAW2URH7</accession>
<dbReference type="CDD" id="cd00086">
    <property type="entry name" value="homeodomain"/>
    <property type="match status" value="1"/>
</dbReference>
<reference evidence="6" key="2">
    <citation type="journal article" date="2024" name="Plant">
        <title>Genomic evolution and insights into agronomic trait innovations of Sesamum species.</title>
        <authorList>
            <person name="Miao H."/>
            <person name="Wang L."/>
            <person name="Qu L."/>
            <person name="Liu H."/>
            <person name="Sun Y."/>
            <person name="Le M."/>
            <person name="Wang Q."/>
            <person name="Wei S."/>
            <person name="Zheng Y."/>
            <person name="Lin W."/>
            <person name="Duan Y."/>
            <person name="Cao H."/>
            <person name="Xiong S."/>
            <person name="Wang X."/>
            <person name="Wei L."/>
            <person name="Li C."/>
            <person name="Ma Q."/>
            <person name="Ju M."/>
            <person name="Zhao R."/>
            <person name="Li G."/>
            <person name="Mu C."/>
            <person name="Tian Q."/>
            <person name="Mei H."/>
            <person name="Zhang T."/>
            <person name="Gao T."/>
            <person name="Zhang H."/>
        </authorList>
    </citation>
    <scope>NUCLEOTIDE SEQUENCE</scope>
    <source>
        <strain evidence="6">G02</strain>
    </source>
</reference>
<dbReference type="GO" id="GO:0005634">
    <property type="term" value="C:nucleus"/>
    <property type="evidence" value="ECO:0007669"/>
    <property type="project" value="UniProtKB-SubCell"/>
</dbReference>
<dbReference type="EMBL" id="JACGWJ010000005">
    <property type="protein sequence ID" value="KAL0419513.1"/>
    <property type="molecule type" value="Genomic_DNA"/>
</dbReference>
<dbReference type="PANTHER" id="PTHR47713">
    <property type="entry name" value="HOMEODOMAIN-LIKE SUPERFAMILY PROTEIN"/>
    <property type="match status" value="1"/>
</dbReference>
<keyword evidence="2 3" id="KW-0238">DNA-binding</keyword>
<dbReference type="InterPro" id="IPR009057">
    <property type="entry name" value="Homeodomain-like_sf"/>
</dbReference>
<keyword evidence="2 3" id="KW-0539">Nucleus</keyword>
<feature type="region of interest" description="Disordered" evidence="4">
    <location>
        <begin position="88"/>
        <end position="132"/>
    </location>
</feature>
<feature type="region of interest" description="Disordered" evidence="4">
    <location>
        <begin position="524"/>
        <end position="545"/>
    </location>
</feature>
<dbReference type="Pfam" id="PF00046">
    <property type="entry name" value="Homeodomain"/>
    <property type="match status" value="1"/>
</dbReference>
<feature type="domain" description="Homeobox" evidence="5">
    <location>
        <begin position="24"/>
        <end position="84"/>
    </location>
</feature>
<evidence type="ECO:0000256" key="2">
    <source>
        <dbReference type="PROSITE-ProRule" id="PRU00108"/>
    </source>
</evidence>
<reference evidence="6" key="1">
    <citation type="submission" date="2020-06" db="EMBL/GenBank/DDBJ databases">
        <authorList>
            <person name="Li T."/>
            <person name="Hu X."/>
            <person name="Zhang T."/>
            <person name="Song X."/>
            <person name="Zhang H."/>
            <person name="Dai N."/>
            <person name="Sheng W."/>
            <person name="Hou X."/>
            <person name="Wei L."/>
        </authorList>
    </citation>
    <scope>NUCLEOTIDE SEQUENCE</scope>
    <source>
        <strain evidence="6">G02</strain>
        <tissue evidence="6">Leaf</tissue>
    </source>
</reference>
<dbReference type="InterPro" id="IPR001356">
    <property type="entry name" value="HD"/>
</dbReference>
<sequence>MFEMVDHNAVESGEMHSEDDKALLEKNKKRTVKTHAQVQALEAFYNEHKYPTESMKIQLAESIGLTEKQVSGWFCHRRLKDKRLLNGDNYVTGKQDRSSGVIQDRGSGLRQDSCGSTKQGDDRNFDTKEVESGRLTVQEYSAAELTYEHGGHYSGNHNQIDDASSGSSSSLRNMSNHHKGYLKVKGQVENSAITAVKRQLGKHYREDGPPLGIEFDPLPPGAFESSMQDPVDGESEPLPSTSFYLLLKERVHVLEKNAVISLFLLGVAGFKISHETPWLHKLAILKKLFCLPCLMLQKSASYPSLARLWRMTLLRIPWSGSQASGYGYNSSVTSRNSNMDRTSFKVPQGSEFPDTYVHQKYKQNASLSPNGAYYPWRSSSEELPKVSGREISGSESKDEYGMRYRQAQGVEVMRMRSVSSNCHQQQFGGKSRGDEETSFHRYMDVCRKSSPGEKSADGSSNLAVKDGKTCAQRRIINENMVNIPCKNSTAAPKRMRNEFPQQPLLKRSSAIDNQLETYRVIRSAAEVPSSYSEDEGSAGTSSSVE</sequence>
<evidence type="ECO:0000313" key="6">
    <source>
        <dbReference type="EMBL" id="KAL0419513.1"/>
    </source>
</evidence>
<dbReference type="PANTHER" id="PTHR47713:SF2">
    <property type="entry name" value="HOMEODOMAIN-LIKE SUPERFAMILY PROTEIN"/>
    <property type="match status" value="1"/>
</dbReference>
<name>A0AAW2URH7_SESRA</name>
<evidence type="ECO:0000259" key="5">
    <source>
        <dbReference type="PROSITE" id="PS50071"/>
    </source>
</evidence>
<organism evidence="6">
    <name type="scientific">Sesamum radiatum</name>
    <name type="common">Black benniseed</name>
    <dbReference type="NCBI Taxonomy" id="300843"/>
    <lineage>
        <taxon>Eukaryota</taxon>
        <taxon>Viridiplantae</taxon>
        <taxon>Streptophyta</taxon>
        <taxon>Embryophyta</taxon>
        <taxon>Tracheophyta</taxon>
        <taxon>Spermatophyta</taxon>
        <taxon>Magnoliopsida</taxon>
        <taxon>eudicotyledons</taxon>
        <taxon>Gunneridae</taxon>
        <taxon>Pentapetalae</taxon>
        <taxon>asterids</taxon>
        <taxon>lamiids</taxon>
        <taxon>Lamiales</taxon>
        <taxon>Pedaliaceae</taxon>
        <taxon>Sesamum</taxon>
    </lineage>
</organism>
<dbReference type="GO" id="GO:0003677">
    <property type="term" value="F:DNA binding"/>
    <property type="evidence" value="ECO:0007669"/>
    <property type="project" value="UniProtKB-UniRule"/>
</dbReference>
<dbReference type="SUPFAM" id="SSF46689">
    <property type="entry name" value="Homeodomain-like"/>
    <property type="match status" value="1"/>
</dbReference>
<feature type="compositionally biased region" description="Basic and acidic residues" evidence="4">
    <location>
        <begin position="119"/>
        <end position="132"/>
    </location>
</feature>
<dbReference type="PROSITE" id="PS50071">
    <property type="entry name" value="HOMEOBOX_2"/>
    <property type="match status" value="1"/>
</dbReference>
<feature type="region of interest" description="Disordered" evidence="4">
    <location>
        <begin position="149"/>
        <end position="175"/>
    </location>
</feature>
<gene>
    <name evidence="6" type="ORF">Sradi_1364800</name>
</gene>
<dbReference type="SMART" id="SM00389">
    <property type="entry name" value="HOX"/>
    <property type="match status" value="1"/>
</dbReference>
<comment type="caution">
    <text evidence="6">The sequence shown here is derived from an EMBL/GenBank/DDBJ whole genome shotgun (WGS) entry which is preliminary data.</text>
</comment>
<evidence type="ECO:0000256" key="1">
    <source>
        <dbReference type="ARBA" id="ARBA00004123"/>
    </source>
</evidence>
<dbReference type="Gene3D" id="1.10.10.60">
    <property type="entry name" value="Homeodomain-like"/>
    <property type="match status" value="1"/>
</dbReference>
<keyword evidence="2 3" id="KW-0371">Homeobox</keyword>